<keyword evidence="2" id="KW-1185">Reference proteome</keyword>
<proteinExistence type="predicted"/>
<reference evidence="1 2" key="1">
    <citation type="journal article" date="2023" name="IMA Fungus">
        <title>Comparative genomic study of the Penicillium genus elucidates a diverse pangenome and 15 lateral gene transfer events.</title>
        <authorList>
            <person name="Petersen C."/>
            <person name="Sorensen T."/>
            <person name="Nielsen M.R."/>
            <person name="Sondergaard T.E."/>
            <person name="Sorensen J.L."/>
            <person name="Fitzpatrick D.A."/>
            <person name="Frisvad J.C."/>
            <person name="Nielsen K.L."/>
        </authorList>
    </citation>
    <scope>NUCLEOTIDE SEQUENCE [LARGE SCALE GENOMIC DNA]</scope>
    <source>
        <strain evidence="1 2">IBT 3361</strain>
    </source>
</reference>
<comment type="caution">
    <text evidence="1">The sequence shown here is derived from an EMBL/GenBank/DDBJ whole genome shotgun (WGS) entry which is preliminary data.</text>
</comment>
<gene>
    <name evidence="1" type="ORF">N7505_007347</name>
</gene>
<sequence length="235" mass="26182">MTSTQGMPYDDSFEYSAIGVMGYSKLQAGWPADDLVTEVEGSLRSRPNEVLEPVTYGRGDHDACEKYLRSGIQDDHVARTIEDVIGRPSFLLHQGPVIVHSPDGPAKWGMNAAHPVRNGVSVFRTLSGSLEDRVTILKLYPVSHHLSSTEFAQERGTPISFNLRSNEVLFVRGALKMEISLPAGGFIVWQGFSKEPWGMDPSAREAFAFMRIQWELSGCLVILHVMSSVFLWERL</sequence>
<evidence type="ECO:0000313" key="2">
    <source>
        <dbReference type="Proteomes" id="UP001220256"/>
    </source>
</evidence>
<dbReference type="Proteomes" id="UP001220256">
    <property type="component" value="Unassembled WGS sequence"/>
</dbReference>
<organism evidence="1 2">
    <name type="scientific">Penicillium chrysogenum</name>
    <name type="common">Penicillium notatum</name>
    <dbReference type="NCBI Taxonomy" id="5076"/>
    <lineage>
        <taxon>Eukaryota</taxon>
        <taxon>Fungi</taxon>
        <taxon>Dikarya</taxon>
        <taxon>Ascomycota</taxon>
        <taxon>Pezizomycotina</taxon>
        <taxon>Eurotiomycetes</taxon>
        <taxon>Eurotiomycetidae</taxon>
        <taxon>Eurotiales</taxon>
        <taxon>Aspergillaceae</taxon>
        <taxon>Penicillium</taxon>
        <taxon>Penicillium chrysogenum species complex</taxon>
    </lineage>
</organism>
<accession>A0ABQ8WE34</accession>
<evidence type="ECO:0000313" key="1">
    <source>
        <dbReference type="EMBL" id="KAJ5264554.1"/>
    </source>
</evidence>
<name>A0ABQ8WE34_PENCH</name>
<dbReference type="EMBL" id="JAPVEB010000004">
    <property type="protein sequence ID" value="KAJ5264554.1"/>
    <property type="molecule type" value="Genomic_DNA"/>
</dbReference>
<protein>
    <submittedName>
        <fullName evidence="1">Uncharacterized protein</fullName>
    </submittedName>
</protein>